<evidence type="ECO:0000256" key="1">
    <source>
        <dbReference type="SAM" id="MobiDB-lite"/>
    </source>
</evidence>
<dbReference type="EMBL" id="JALLPB020000203">
    <property type="protein sequence ID" value="KAL3815352.1"/>
    <property type="molecule type" value="Genomic_DNA"/>
</dbReference>
<name>A0ABD3RQX8_9STRA</name>
<dbReference type="Proteomes" id="UP001530377">
    <property type="component" value="Unassembled WGS sequence"/>
</dbReference>
<dbReference type="AlphaFoldDB" id="A0ABD3RQX8"/>
<protein>
    <submittedName>
        <fullName evidence="2">Uncharacterized protein</fullName>
    </submittedName>
</protein>
<sequence>MDSTDTLPPRRSSSIVLLDDNSDDVLLRIMEYLGPRHATIGLGSTCRRLRRLSRDDTIWISFSGMRCFLPPPIASTVVPPMPSGEKVVDEPRYHHHRGCGGDGDECEDIVEGVGPHGAALAFRHIMSEMGPSSSSLYEAYVRVHTMMKLRNLRVGADVVVVVGGRVGGGRGIRINARSDDDRDEDVVVERSTINLIAPACSQTWPGRLSDDRRGIANDDDIHAMDDDDDGDDGDDNVNARVGARYVIACHNPAEAWCDDPRCNVARCGGSRGCLRRYRFSPSPPPPNSIVGGEFLHSITGWRSDGEYESSPPSSFVKCSWCGVSFCNEHGGGGDGSDDYFERRRSRRGGGDGNDGGGSVGICGMRSWYECDECNLSSCPDCMSQVFPSCPPNAGKCRIVTAGRACRRSVCASCVWHVGRKGQRPNDDGTTSTMTENVPGGDYARLRRESSSYDVVTIRGIDAHIGGEWEEHETCCSRCLRHVEFRWRELARVQESFRGFMP</sequence>
<comment type="caution">
    <text evidence="2">The sequence shown here is derived from an EMBL/GenBank/DDBJ whole genome shotgun (WGS) entry which is preliminary data.</text>
</comment>
<evidence type="ECO:0000313" key="2">
    <source>
        <dbReference type="EMBL" id="KAL3815352.1"/>
    </source>
</evidence>
<reference evidence="2 3" key="1">
    <citation type="submission" date="2024-10" db="EMBL/GenBank/DDBJ databases">
        <title>Updated reference genomes for cyclostephanoid diatoms.</title>
        <authorList>
            <person name="Roberts W.R."/>
            <person name="Alverson A.J."/>
        </authorList>
    </citation>
    <scope>NUCLEOTIDE SEQUENCE [LARGE SCALE GENOMIC DNA]</scope>
    <source>
        <strain evidence="2 3">AJA228-03</strain>
    </source>
</reference>
<gene>
    <name evidence="2" type="ORF">ACHAXA_002136</name>
</gene>
<dbReference type="InterPro" id="IPR036047">
    <property type="entry name" value="F-box-like_dom_sf"/>
</dbReference>
<organism evidence="2 3">
    <name type="scientific">Cyclostephanos tholiformis</name>
    <dbReference type="NCBI Taxonomy" id="382380"/>
    <lineage>
        <taxon>Eukaryota</taxon>
        <taxon>Sar</taxon>
        <taxon>Stramenopiles</taxon>
        <taxon>Ochrophyta</taxon>
        <taxon>Bacillariophyta</taxon>
        <taxon>Coscinodiscophyceae</taxon>
        <taxon>Thalassiosirophycidae</taxon>
        <taxon>Stephanodiscales</taxon>
        <taxon>Stephanodiscaceae</taxon>
        <taxon>Cyclostephanos</taxon>
    </lineage>
</organism>
<dbReference type="SUPFAM" id="SSF81383">
    <property type="entry name" value="F-box domain"/>
    <property type="match status" value="1"/>
</dbReference>
<evidence type="ECO:0000313" key="3">
    <source>
        <dbReference type="Proteomes" id="UP001530377"/>
    </source>
</evidence>
<feature type="region of interest" description="Disordered" evidence="1">
    <location>
        <begin position="333"/>
        <end position="355"/>
    </location>
</feature>
<proteinExistence type="predicted"/>
<accession>A0ABD3RQX8</accession>
<keyword evidence="3" id="KW-1185">Reference proteome</keyword>